<keyword evidence="2" id="KW-1185">Reference proteome</keyword>
<comment type="caution">
    <text evidence="1">The sequence shown here is derived from an EMBL/GenBank/DDBJ whole genome shotgun (WGS) entry which is preliminary data.</text>
</comment>
<protein>
    <submittedName>
        <fullName evidence="1">8149_t:CDS:1</fullName>
    </submittedName>
</protein>
<sequence length="64" mass="7420">NEVTSTSPTPEIDSSIEIEDTFNKSFHKENKTFQIEFKDIDPEDYNGVSLEDAYNDLQYLETVK</sequence>
<name>A0A9N9N829_9GLOM</name>
<reference evidence="1" key="1">
    <citation type="submission" date="2021-06" db="EMBL/GenBank/DDBJ databases">
        <authorList>
            <person name="Kallberg Y."/>
            <person name="Tangrot J."/>
            <person name="Rosling A."/>
        </authorList>
    </citation>
    <scope>NUCLEOTIDE SEQUENCE</scope>
    <source>
        <strain evidence="1">FL130A</strain>
    </source>
</reference>
<organism evidence="1 2">
    <name type="scientific">Ambispora leptoticha</name>
    <dbReference type="NCBI Taxonomy" id="144679"/>
    <lineage>
        <taxon>Eukaryota</taxon>
        <taxon>Fungi</taxon>
        <taxon>Fungi incertae sedis</taxon>
        <taxon>Mucoromycota</taxon>
        <taxon>Glomeromycotina</taxon>
        <taxon>Glomeromycetes</taxon>
        <taxon>Archaeosporales</taxon>
        <taxon>Ambisporaceae</taxon>
        <taxon>Ambispora</taxon>
    </lineage>
</organism>
<gene>
    <name evidence="1" type="ORF">ALEPTO_LOCUS11953</name>
</gene>
<dbReference type="Proteomes" id="UP000789508">
    <property type="component" value="Unassembled WGS sequence"/>
</dbReference>
<proteinExistence type="predicted"/>
<dbReference type="EMBL" id="CAJVPS010023006">
    <property type="protein sequence ID" value="CAG8712380.1"/>
    <property type="molecule type" value="Genomic_DNA"/>
</dbReference>
<feature type="non-terminal residue" evidence="1">
    <location>
        <position position="64"/>
    </location>
</feature>
<accession>A0A9N9N829</accession>
<evidence type="ECO:0000313" key="2">
    <source>
        <dbReference type="Proteomes" id="UP000789508"/>
    </source>
</evidence>
<dbReference type="AlphaFoldDB" id="A0A9N9N829"/>
<evidence type="ECO:0000313" key="1">
    <source>
        <dbReference type="EMBL" id="CAG8712380.1"/>
    </source>
</evidence>